<gene>
    <name evidence="2" type="ORF">A2617_02820</name>
</gene>
<feature type="transmembrane region" description="Helical" evidence="1">
    <location>
        <begin position="78"/>
        <end position="97"/>
    </location>
</feature>
<name>A0A1F5N3D9_9BACT</name>
<feature type="transmembrane region" description="Helical" evidence="1">
    <location>
        <begin position="39"/>
        <end position="58"/>
    </location>
</feature>
<organism evidence="2 3">
    <name type="scientific">Candidatus Daviesbacteria bacterium RIFOXYD1_FULL_41_10</name>
    <dbReference type="NCBI Taxonomy" id="1797801"/>
    <lineage>
        <taxon>Bacteria</taxon>
        <taxon>Candidatus Daviesiibacteriota</taxon>
    </lineage>
</organism>
<evidence type="ECO:0000313" key="2">
    <source>
        <dbReference type="EMBL" id="OGE72072.1"/>
    </source>
</evidence>
<dbReference type="AlphaFoldDB" id="A0A1F5N3D9"/>
<sequence length="109" mass="12626">MEPLKKTVDRQLEEILANSERKNVFFSLWHHPLAEKIHYWTELFLPISIIALGGWLIWDGPISMLRDFASSVTVNPSMVGLTFGKLLLGGFLMRGGFEYYQNVRLRKPF</sequence>
<keyword evidence="1" id="KW-1133">Transmembrane helix</keyword>
<comment type="caution">
    <text evidence="2">The sequence shown here is derived from an EMBL/GenBank/DDBJ whole genome shotgun (WGS) entry which is preliminary data.</text>
</comment>
<evidence type="ECO:0000256" key="1">
    <source>
        <dbReference type="SAM" id="Phobius"/>
    </source>
</evidence>
<keyword evidence="1" id="KW-0472">Membrane</keyword>
<reference evidence="2 3" key="1">
    <citation type="journal article" date="2016" name="Nat. Commun.">
        <title>Thousands of microbial genomes shed light on interconnected biogeochemical processes in an aquifer system.</title>
        <authorList>
            <person name="Anantharaman K."/>
            <person name="Brown C.T."/>
            <person name="Hug L.A."/>
            <person name="Sharon I."/>
            <person name="Castelle C.J."/>
            <person name="Probst A.J."/>
            <person name="Thomas B.C."/>
            <person name="Singh A."/>
            <person name="Wilkins M.J."/>
            <person name="Karaoz U."/>
            <person name="Brodie E.L."/>
            <person name="Williams K.H."/>
            <person name="Hubbard S.S."/>
            <person name="Banfield J.F."/>
        </authorList>
    </citation>
    <scope>NUCLEOTIDE SEQUENCE [LARGE SCALE GENOMIC DNA]</scope>
</reference>
<evidence type="ECO:0000313" key="3">
    <source>
        <dbReference type="Proteomes" id="UP000177135"/>
    </source>
</evidence>
<dbReference type="EMBL" id="MFEC01000002">
    <property type="protein sequence ID" value="OGE72072.1"/>
    <property type="molecule type" value="Genomic_DNA"/>
</dbReference>
<dbReference type="Proteomes" id="UP000177135">
    <property type="component" value="Unassembled WGS sequence"/>
</dbReference>
<keyword evidence="1" id="KW-0812">Transmembrane</keyword>
<accession>A0A1F5N3D9</accession>
<protein>
    <submittedName>
        <fullName evidence="2">Uncharacterized protein</fullName>
    </submittedName>
</protein>
<proteinExistence type="predicted"/>